<feature type="compositionally biased region" description="Basic and acidic residues" evidence="1">
    <location>
        <begin position="158"/>
        <end position="170"/>
    </location>
</feature>
<reference evidence="3" key="1">
    <citation type="journal article" date="2019" name="Int. J. Syst. Evol. Microbiol.">
        <title>The Global Catalogue of Microorganisms (GCM) 10K type strain sequencing project: providing services to taxonomists for standard genome sequencing and annotation.</title>
        <authorList>
            <consortium name="The Broad Institute Genomics Platform"/>
            <consortium name="The Broad Institute Genome Sequencing Center for Infectious Disease"/>
            <person name="Wu L."/>
            <person name="Ma J."/>
        </authorList>
    </citation>
    <scope>NUCLEOTIDE SEQUENCE [LARGE SCALE GENOMIC DNA]</scope>
    <source>
        <strain evidence="3">JCM 9687</strain>
    </source>
</reference>
<keyword evidence="3" id="KW-1185">Reference proteome</keyword>
<dbReference type="InterPro" id="IPR036038">
    <property type="entry name" value="Aminotransferase-like"/>
</dbReference>
<sequence length="208" mass="23628">MAREPRELGPHLDRLERSAALLDLPAPPREVWERATRAVIDAWPWDAEREMALKLVCSPRRRRRRRHPHRLRHGSSVGADTLRKRQDGVSAVTLDRGIASDLKERAPWLLLSAKTLSYATNMPRCEGSGTPRRRRGHLHRHRRLGARRPHVGGRHRPRPDAAHPAAEHRDPARHHAGRAVPRRREGRLGDAGRTVRQAELRTADGCSG</sequence>
<organism evidence="2 3">
    <name type="scientific">Saccharopolyspora gregorii</name>
    <dbReference type="NCBI Taxonomy" id="33914"/>
    <lineage>
        <taxon>Bacteria</taxon>
        <taxon>Bacillati</taxon>
        <taxon>Actinomycetota</taxon>
        <taxon>Actinomycetes</taxon>
        <taxon>Pseudonocardiales</taxon>
        <taxon>Pseudonocardiaceae</taxon>
        <taxon>Saccharopolyspora</taxon>
    </lineage>
</organism>
<dbReference type="SUPFAM" id="SSF56752">
    <property type="entry name" value="D-aminoacid aminotransferase-like PLP-dependent enzymes"/>
    <property type="match status" value="1"/>
</dbReference>
<evidence type="ECO:0000256" key="1">
    <source>
        <dbReference type="SAM" id="MobiDB-lite"/>
    </source>
</evidence>
<name>A0ABP6S2Y4_9PSEU</name>
<evidence type="ECO:0000313" key="2">
    <source>
        <dbReference type="EMBL" id="GAA3366667.1"/>
    </source>
</evidence>
<comment type="caution">
    <text evidence="2">The sequence shown here is derived from an EMBL/GenBank/DDBJ whole genome shotgun (WGS) entry which is preliminary data.</text>
</comment>
<feature type="region of interest" description="Disordered" evidence="1">
    <location>
        <begin position="122"/>
        <end position="208"/>
    </location>
</feature>
<dbReference type="Gene3D" id="3.30.470.10">
    <property type="match status" value="1"/>
</dbReference>
<gene>
    <name evidence="2" type="ORF">GCM10020366_71090</name>
</gene>
<dbReference type="InterPro" id="IPR043131">
    <property type="entry name" value="BCAT-like_N"/>
</dbReference>
<accession>A0ABP6S2Y4</accession>
<evidence type="ECO:0000313" key="3">
    <source>
        <dbReference type="Proteomes" id="UP001500483"/>
    </source>
</evidence>
<protein>
    <submittedName>
        <fullName evidence="2">Uncharacterized protein</fullName>
    </submittedName>
</protein>
<dbReference type="EMBL" id="BAAAYK010000044">
    <property type="protein sequence ID" value="GAA3366667.1"/>
    <property type="molecule type" value="Genomic_DNA"/>
</dbReference>
<feature type="compositionally biased region" description="Basic residues" evidence="1">
    <location>
        <begin position="171"/>
        <end position="181"/>
    </location>
</feature>
<dbReference type="Proteomes" id="UP001500483">
    <property type="component" value="Unassembled WGS sequence"/>
</dbReference>
<feature type="compositionally biased region" description="Basic residues" evidence="1">
    <location>
        <begin position="131"/>
        <end position="157"/>
    </location>
</feature>
<proteinExistence type="predicted"/>